<reference evidence="8 9" key="1">
    <citation type="submission" date="2018-08" db="EMBL/GenBank/DDBJ databases">
        <title>Proposal of Muricauda 72 sp.nov. and Muricauda NH166 sp.nov., isolated from seawater.</title>
        <authorList>
            <person name="Cheng H."/>
            <person name="Wu Y.-H."/>
            <person name="Guo L.-L."/>
            <person name="Xu X.-W."/>
        </authorList>
    </citation>
    <scope>NUCLEOTIDE SEQUENCE [LARGE SCALE GENOMIC DNA]</scope>
    <source>
        <strain evidence="8 9">KCTC 22173</strain>
    </source>
</reference>
<dbReference type="OrthoDB" id="9809288at2"/>
<dbReference type="SUPFAM" id="SSF55469">
    <property type="entry name" value="FMN-dependent nitroreductase-like"/>
    <property type="match status" value="1"/>
</dbReference>
<dbReference type="PANTHER" id="PTHR43673">
    <property type="entry name" value="NAD(P)H NITROREDUCTASE YDGI-RELATED"/>
    <property type="match status" value="1"/>
</dbReference>
<dbReference type="AlphaFoldDB" id="A0A3A1N686"/>
<evidence type="ECO:0000256" key="4">
    <source>
        <dbReference type="ARBA" id="ARBA00022643"/>
    </source>
</evidence>
<dbReference type="CDD" id="cd02149">
    <property type="entry name" value="NfsB-like"/>
    <property type="match status" value="1"/>
</dbReference>
<name>A0A3A1N686_9FLAO</name>
<dbReference type="GO" id="GO:0016491">
    <property type="term" value="F:oxidoreductase activity"/>
    <property type="evidence" value="ECO:0007669"/>
    <property type="project" value="UniProtKB-KW"/>
</dbReference>
<proteinExistence type="inferred from homology"/>
<keyword evidence="5" id="KW-0521">NADP</keyword>
<evidence type="ECO:0000256" key="2">
    <source>
        <dbReference type="ARBA" id="ARBA00007118"/>
    </source>
</evidence>
<dbReference type="InterPro" id="IPR000415">
    <property type="entry name" value="Nitroreductase-like"/>
</dbReference>
<dbReference type="PANTHER" id="PTHR43673:SF2">
    <property type="entry name" value="NITROREDUCTASE"/>
    <property type="match status" value="1"/>
</dbReference>
<comment type="caution">
    <text evidence="8">The sequence shown here is derived from an EMBL/GenBank/DDBJ whole genome shotgun (WGS) entry which is preliminary data.</text>
</comment>
<evidence type="ECO:0000313" key="8">
    <source>
        <dbReference type="EMBL" id="RIV30410.1"/>
    </source>
</evidence>
<evidence type="ECO:0000256" key="5">
    <source>
        <dbReference type="ARBA" id="ARBA00022857"/>
    </source>
</evidence>
<comment type="cofactor">
    <cofactor evidence="1">
        <name>FMN</name>
        <dbReference type="ChEBI" id="CHEBI:58210"/>
    </cofactor>
</comment>
<dbReference type="RefSeq" id="WP_119609028.1">
    <property type="nucleotide sequence ID" value="NZ_QXFH01000077.1"/>
</dbReference>
<keyword evidence="4" id="KW-0288">FMN</keyword>
<dbReference type="InterPro" id="IPR033878">
    <property type="entry name" value="NfsB-like"/>
</dbReference>
<keyword evidence="6" id="KW-0560">Oxidoreductase</keyword>
<dbReference type="Proteomes" id="UP000266067">
    <property type="component" value="Unassembled WGS sequence"/>
</dbReference>
<dbReference type="Gene3D" id="3.40.109.10">
    <property type="entry name" value="NADH Oxidase"/>
    <property type="match status" value="1"/>
</dbReference>
<dbReference type="Pfam" id="PF00881">
    <property type="entry name" value="Nitroreductase"/>
    <property type="match status" value="1"/>
</dbReference>
<evidence type="ECO:0000256" key="1">
    <source>
        <dbReference type="ARBA" id="ARBA00001917"/>
    </source>
</evidence>
<accession>A0A3A1N686</accession>
<dbReference type="InterPro" id="IPR029479">
    <property type="entry name" value="Nitroreductase"/>
</dbReference>
<dbReference type="EMBL" id="QXFH01000077">
    <property type="protein sequence ID" value="RIV30410.1"/>
    <property type="molecule type" value="Genomic_DNA"/>
</dbReference>
<gene>
    <name evidence="8" type="ORF">D2V08_15025</name>
</gene>
<evidence type="ECO:0000256" key="3">
    <source>
        <dbReference type="ARBA" id="ARBA00022630"/>
    </source>
</evidence>
<organism evidence="8 9">
    <name type="scientific">Flagellimonas lutimaris</name>
    <dbReference type="NCBI Taxonomy" id="475082"/>
    <lineage>
        <taxon>Bacteria</taxon>
        <taxon>Pseudomonadati</taxon>
        <taxon>Bacteroidota</taxon>
        <taxon>Flavobacteriia</taxon>
        <taxon>Flavobacteriales</taxon>
        <taxon>Flavobacteriaceae</taxon>
        <taxon>Flagellimonas</taxon>
    </lineage>
</organism>
<sequence>MNLLQDLKWRYATKKFDASKGIQEDDLQKLKEAVQLSVSSYGLQLYKVLIIQNKELKSQLRKAAWNQAQLTDASHIFVFCNYTERKNEHIDKYIEATSKIQDTPLEKLAGYGDLIKESLSAKSDAAWQNWSEKQTYLALSNLLTACAALKIDSCPMEGFEQEKFNTILGLDQKGLNAAVIAPVGYRSAEDHTQFRKKVRKPKEFLFEEIQ</sequence>
<protein>
    <submittedName>
        <fullName evidence="8">NAD(P)H-dependent oxidoreductase</fullName>
    </submittedName>
</protein>
<evidence type="ECO:0000256" key="6">
    <source>
        <dbReference type="ARBA" id="ARBA00023002"/>
    </source>
</evidence>
<evidence type="ECO:0000313" key="9">
    <source>
        <dbReference type="Proteomes" id="UP000266067"/>
    </source>
</evidence>
<evidence type="ECO:0000259" key="7">
    <source>
        <dbReference type="Pfam" id="PF00881"/>
    </source>
</evidence>
<keyword evidence="9" id="KW-1185">Reference proteome</keyword>
<feature type="domain" description="Nitroreductase" evidence="7">
    <location>
        <begin position="7"/>
        <end position="185"/>
    </location>
</feature>
<comment type="similarity">
    <text evidence="2">Belongs to the nitroreductase family.</text>
</comment>
<keyword evidence="3" id="KW-0285">Flavoprotein</keyword>